<evidence type="ECO:0000313" key="1">
    <source>
        <dbReference type="EMBL" id="AAP85713.1"/>
    </source>
</evidence>
<dbReference type="GeneID" id="1463419"/>
<gene>
    <name evidence="1" type="primary">helicase</name>
</gene>
<evidence type="ECO:0000313" key="2">
    <source>
        <dbReference type="Proteomes" id="UP000202129"/>
    </source>
</evidence>
<sequence length="1138" mass="134110">MSVEDIFKTYESVPEPKKNCNKYWYFVDTSSKKCVRRPLGNTELFTKTLQSADSTLQHSWCMVPNYFLMTKIKPFMLCSDYEQVPDKSIFNFTDIKKRIICFPVKMGDYMVWQNTNVTFLSWALYLYANTKYKIDCLIPVAHNRTIGNFNLINDSTNCLDLACKIYDINNDLIFTNTDKTPKIEMMTVQSKKSIKIYFGSNYVYTTNKVWYNFLKQNENVASVTFLPEYNFVCDKILFQNLRYDDEKTPKIIRKEQCVTPSTSLQITDHVSPCSNYEAEFNVYINECLEYINETMISKGSATNNIAKLLEFYLHSSEYSTFYILIIALWQYCERCINMENDYTIEDMLYFVKILCDKVDGGYKLFLENLIYFGNKNCGKAFMKSLCFFVDPCRGKEAFFESICCYFALHFSIYEKTGDWRITASTIKQSEVEDDVKSVGFYKKIKVGKFDYIFTGNIYENYKSKRDHTLAFLMADCPEISVSGLTFNDTINFYHTQDGLFDVCRKTYKEPCPFVVMSTLRKNFIKNNQVFLEKSLFDRIYNITDTDLDLLKMYHARKFMTEYEQTILCLKECKLANASNSVAILEEKIHEMVVWLLECKGSDILILMMYLKDRLLQYINNIMKTAVDVDLMCMQSAIVAHLLWPNSKIEIFLWSLLYNNFFDYEDSLMDYECDELITKTMFDNKKKIIECVHAYLYQLDYSKCLPFNDDLFEEIKTMVFNIPLADDKKFNKKRILNNVVELYEKYENYPDTYNVWSDYLIVQNKNEDMYTWLTRFYVRIFLNDLDCNDANSRRLHNVVKGLCYFRVFTNFHCNNSKVLINFCASLAIPVDNEKMCIVISSKPNCGKSSLWELLSNIILVHKQDKEVYKHNNNERDEKVKLYESQLYVMNEAQKFTKAYLKSIVDNNRTDSARCNYGVMETFKISFKSLVCNNDDDKIVILDGYDKACSNRIGQIYFDHEFDNDIKEFCGSVYEHHVNKKYSEVRDVVSKLTDSVEAFLANVLKHKCDKVDGKLYYKSILQNDTSYKHNKKCLYIYNVRAEALIYVLNVKECNRSPEFSEEFVIDLIKCAEKYVLQMLHYNKRNTVNADTLLIDFKKRFNTTKFFNSHTKMYRNLQIAKSENYFKHCPPNFLANADIVL</sequence>
<organism evidence="1 2">
    <name type="scientific">Adoxophyes orana granulovirus</name>
    <name type="common">AoGV</name>
    <dbReference type="NCBI Taxonomy" id="170617"/>
    <lineage>
        <taxon>Viruses</taxon>
        <taxon>Viruses incertae sedis</taxon>
        <taxon>Naldaviricetes</taxon>
        <taxon>Lefavirales</taxon>
        <taxon>Baculoviridae</taxon>
        <taxon>Betabaculovirus</taxon>
        <taxon>Betabaculovirus adoranae</taxon>
    </lineage>
</organism>
<dbReference type="Proteomes" id="UP000202129">
    <property type="component" value="Segment"/>
</dbReference>
<name>Q7T9T9_GVAO</name>
<accession>Q7T9T9</accession>
<keyword evidence="2" id="KW-1185">Reference proteome</keyword>
<dbReference type="GO" id="GO:0019079">
    <property type="term" value="P:viral genome replication"/>
    <property type="evidence" value="ECO:0007669"/>
    <property type="project" value="InterPro"/>
</dbReference>
<keyword evidence="1" id="KW-0378">Hydrolase</keyword>
<keyword evidence="1" id="KW-0067">ATP-binding</keyword>
<dbReference type="KEGG" id="vg:1463419"/>
<dbReference type="Pfam" id="PF04735">
    <property type="entry name" value="Baculo_helicase"/>
    <property type="match status" value="1"/>
</dbReference>
<proteinExistence type="predicted"/>
<protein>
    <submittedName>
        <fullName evidence="1">Helicase</fullName>
    </submittedName>
</protein>
<dbReference type="GO" id="GO:0003678">
    <property type="term" value="F:DNA helicase activity"/>
    <property type="evidence" value="ECO:0007669"/>
    <property type="project" value="InterPro"/>
</dbReference>
<dbReference type="RefSeq" id="NP_872530.1">
    <property type="nucleotide sequence ID" value="NC_005038.1"/>
</dbReference>
<dbReference type="OrthoDB" id="566at10239"/>
<dbReference type="InterPro" id="IPR006824">
    <property type="entry name" value="DNA_helicase_Baculovir"/>
</dbReference>
<dbReference type="EMBL" id="AF547984">
    <property type="protein sequence ID" value="AAP85713.1"/>
    <property type="molecule type" value="Genomic_DNA"/>
</dbReference>
<keyword evidence="1" id="KW-0347">Helicase</keyword>
<organismHost>
    <name type="scientific">Adoxophyes</name>
    <dbReference type="NCBI Taxonomy" id="85584"/>
</organismHost>
<keyword evidence="1" id="KW-0547">Nucleotide-binding</keyword>
<reference evidence="1 2" key="1">
    <citation type="journal article" date="2003" name="Virology">
        <title>The complete sequence of the Adoxophyes orana granulovirus genome.</title>
        <authorList>
            <person name="Wormleaton S."/>
            <person name="Kuzio J."/>
            <person name="Winstanley D."/>
        </authorList>
    </citation>
    <scope>NUCLEOTIDE SEQUENCE [LARGE SCALE GENOMIC DNA]</scope>
</reference>